<dbReference type="EMBL" id="LR796136">
    <property type="protein sequence ID" value="CAB4120900.1"/>
    <property type="molecule type" value="Genomic_DNA"/>
</dbReference>
<keyword evidence="1" id="KW-1133">Transmembrane helix</keyword>
<accession>A0A6J5T960</accession>
<keyword evidence="1" id="KW-0812">Transmembrane</keyword>
<evidence type="ECO:0000313" key="4">
    <source>
        <dbReference type="EMBL" id="CAB5078973.1"/>
    </source>
</evidence>
<protein>
    <submittedName>
        <fullName evidence="3">Uncharacterized protein</fullName>
    </submittedName>
</protein>
<keyword evidence="1" id="KW-0472">Membrane</keyword>
<dbReference type="EMBL" id="LR797822">
    <property type="protein sequence ID" value="CAB4241366.1"/>
    <property type="molecule type" value="Genomic_DNA"/>
</dbReference>
<dbReference type="EMBL" id="LR798189">
    <property type="protein sequence ID" value="CAB5078973.1"/>
    <property type="molecule type" value="Genomic_DNA"/>
</dbReference>
<gene>
    <name evidence="4" type="ORF">UFOVP145_14</name>
    <name evidence="2" type="ORF">UFOVP4_1</name>
    <name evidence="3" type="ORF">UFOVP64_58</name>
</gene>
<organism evidence="3">
    <name type="scientific">uncultured Caudovirales phage</name>
    <dbReference type="NCBI Taxonomy" id="2100421"/>
    <lineage>
        <taxon>Viruses</taxon>
        <taxon>Duplodnaviria</taxon>
        <taxon>Heunggongvirae</taxon>
        <taxon>Uroviricota</taxon>
        <taxon>Caudoviricetes</taxon>
        <taxon>Peduoviridae</taxon>
        <taxon>Maltschvirus</taxon>
        <taxon>Maltschvirus maltsch</taxon>
    </lineage>
</organism>
<proteinExistence type="predicted"/>
<feature type="transmembrane region" description="Helical" evidence="1">
    <location>
        <begin position="7"/>
        <end position="23"/>
    </location>
</feature>
<sequence>MLSGYKTYVTGGLAILGALAAYFTKEASLLDAAQIIVPAVIGMTVRHGISRL</sequence>
<name>A0A6J5T960_9CAUD</name>
<reference evidence="3" key="1">
    <citation type="submission" date="2020-05" db="EMBL/GenBank/DDBJ databases">
        <authorList>
            <person name="Chiriac C."/>
            <person name="Salcher M."/>
            <person name="Ghai R."/>
            <person name="Kavagutti S V."/>
        </authorList>
    </citation>
    <scope>NUCLEOTIDE SEQUENCE</scope>
</reference>
<evidence type="ECO:0000256" key="1">
    <source>
        <dbReference type="SAM" id="Phobius"/>
    </source>
</evidence>
<evidence type="ECO:0000313" key="3">
    <source>
        <dbReference type="EMBL" id="CAB4241366.1"/>
    </source>
</evidence>
<evidence type="ECO:0000313" key="2">
    <source>
        <dbReference type="EMBL" id="CAB4120900.1"/>
    </source>
</evidence>